<comment type="caution">
    <text evidence="2">The sequence shown here is derived from an EMBL/GenBank/DDBJ whole genome shotgun (WGS) entry which is preliminary data.</text>
</comment>
<feature type="compositionally biased region" description="Basic and acidic residues" evidence="1">
    <location>
        <begin position="47"/>
        <end position="70"/>
    </location>
</feature>
<reference evidence="2 3" key="1">
    <citation type="submission" date="2024-01" db="EMBL/GenBank/DDBJ databases">
        <authorList>
            <person name="Alioto T."/>
            <person name="Alioto T."/>
            <person name="Gomez Garrido J."/>
        </authorList>
    </citation>
    <scope>NUCLEOTIDE SEQUENCE [LARGE SCALE GENOMIC DNA]</scope>
</reference>
<dbReference type="Proteomes" id="UP001314229">
    <property type="component" value="Unassembled WGS sequence"/>
</dbReference>
<keyword evidence="3" id="KW-1185">Reference proteome</keyword>
<accession>A0AAV1Q3P7</accession>
<dbReference type="EMBL" id="CAWUFR010000540">
    <property type="protein sequence ID" value="CAK6979042.1"/>
    <property type="molecule type" value="Genomic_DNA"/>
</dbReference>
<feature type="region of interest" description="Disordered" evidence="1">
    <location>
        <begin position="34"/>
        <end position="70"/>
    </location>
</feature>
<dbReference type="AlphaFoldDB" id="A0AAV1Q3P7"/>
<evidence type="ECO:0000313" key="3">
    <source>
        <dbReference type="Proteomes" id="UP001314229"/>
    </source>
</evidence>
<protein>
    <submittedName>
        <fullName evidence="2">Uncharacterized protein</fullName>
    </submittedName>
</protein>
<proteinExistence type="predicted"/>
<organism evidence="2 3">
    <name type="scientific">Scomber scombrus</name>
    <name type="common">Atlantic mackerel</name>
    <name type="synonym">Scomber vernalis</name>
    <dbReference type="NCBI Taxonomy" id="13677"/>
    <lineage>
        <taxon>Eukaryota</taxon>
        <taxon>Metazoa</taxon>
        <taxon>Chordata</taxon>
        <taxon>Craniata</taxon>
        <taxon>Vertebrata</taxon>
        <taxon>Euteleostomi</taxon>
        <taxon>Actinopterygii</taxon>
        <taxon>Neopterygii</taxon>
        <taxon>Teleostei</taxon>
        <taxon>Neoteleostei</taxon>
        <taxon>Acanthomorphata</taxon>
        <taxon>Pelagiaria</taxon>
        <taxon>Scombriformes</taxon>
        <taxon>Scombridae</taxon>
        <taxon>Scomber</taxon>
    </lineage>
</organism>
<evidence type="ECO:0000256" key="1">
    <source>
        <dbReference type="SAM" id="MobiDB-lite"/>
    </source>
</evidence>
<name>A0AAV1Q3P7_SCOSC</name>
<evidence type="ECO:0000313" key="2">
    <source>
        <dbReference type="EMBL" id="CAK6979042.1"/>
    </source>
</evidence>
<gene>
    <name evidence="2" type="ORF">FSCOSCO3_A020697</name>
</gene>
<sequence>MTASPLAAHTHMHIPLRLTAPTKPQCILGTIKETRDHRSGQRTQTQGERRRAREIEIDERRRDKDVEDNHQTMEQTVLRVFAINKEGAEPTDKLEAVGIIIEGVEVLHDRGNVANALVILIGLMYTFEVLQNL</sequence>